<proteinExistence type="predicted"/>
<dbReference type="AlphaFoldDB" id="A0A0A9AQL5"/>
<accession>A0A0A9AQL5</accession>
<feature type="region of interest" description="Disordered" evidence="1">
    <location>
        <begin position="28"/>
        <end position="148"/>
    </location>
</feature>
<reference evidence="2" key="2">
    <citation type="journal article" date="2015" name="Data Brief">
        <title>Shoot transcriptome of the giant reed, Arundo donax.</title>
        <authorList>
            <person name="Barrero R.A."/>
            <person name="Guerrero F.D."/>
            <person name="Moolhuijzen P."/>
            <person name="Goolsby J.A."/>
            <person name="Tidwell J."/>
            <person name="Bellgard S.E."/>
            <person name="Bellgard M.I."/>
        </authorList>
    </citation>
    <scope>NUCLEOTIDE SEQUENCE</scope>
    <source>
        <tissue evidence="2">Shoot tissue taken approximately 20 cm above the soil surface</tissue>
    </source>
</reference>
<sequence>MVYNATKAAVGLTRNGCKNRHLAAPLPAAFAKPERSERSAEDKRVPSDDMQDGINNLALEPWQHASPGQKRRHLTRGHGGSSEPTPKDLCPWKDSTTSESAARTRIPSSKERFLDLRARLKAENNRSEKIAQKKKEQAGTSSEHPHQE</sequence>
<name>A0A0A9AQL5_ARUDO</name>
<evidence type="ECO:0000256" key="1">
    <source>
        <dbReference type="SAM" id="MobiDB-lite"/>
    </source>
</evidence>
<organism evidence="2">
    <name type="scientific">Arundo donax</name>
    <name type="common">Giant reed</name>
    <name type="synonym">Donax arundinaceus</name>
    <dbReference type="NCBI Taxonomy" id="35708"/>
    <lineage>
        <taxon>Eukaryota</taxon>
        <taxon>Viridiplantae</taxon>
        <taxon>Streptophyta</taxon>
        <taxon>Embryophyta</taxon>
        <taxon>Tracheophyta</taxon>
        <taxon>Spermatophyta</taxon>
        <taxon>Magnoliopsida</taxon>
        <taxon>Liliopsida</taxon>
        <taxon>Poales</taxon>
        <taxon>Poaceae</taxon>
        <taxon>PACMAD clade</taxon>
        <taxon>Arundinoideae</taxon>
        <taxon>Arundineae</taxon>
        <taxon>Arundo</taxon>
    </lineage>
</organism>
<dbReference type="EMBL" id="GBRH01246695">
    <property type="protein sequence ID" value="JAD51200.1"/>
    <property type="molecule type" value="Transcribed_RNA"/>
</dbReference>
<feature type="compositionally biased region" description="Basic and acidic residues" evidence="1">
    <location>
        <begin position="108"/>
        <end position="148"/>
    </location>
</feature>
<protein>
    <submittedName>
        <fullName evidence="2">Uncharacterized protein</fullName>
    </submittedName>
</protein>
<evidence type="ECO:0000313" key="2">
    <source>
        <dbReference type="EMBL" id="JAD51200.1"/>
    </source>
</evidence>
<feature type="compositionally biased region" description="Basic and acidic residues" evidence="1">
    <location>
        <begin position="32"/>
        <end position="47"/>
    </location>
</feature>
<reference evidence="2" key="1">
    <citation type="submission" date="2014-09" db="EMBL/GenBank/DDBJ databases">
        <authorList>
            <person name="Magalhaes I.L.F."/>
            <person name="Oliveira U."/>
            <person name="Santos F.R."/>
            <person name="Vidigal T.H.D.A."/>
            <person name="Brescovit A.D."/>
            <person name="Santos A.J."/>
        </authorList>
    </citation>
    <scope>NUCLEOTIDE SEQUENCE</scope>
    <source>
        <tissue evidence="2">Shoot tissue taken approximately 20 cm above the soil surface</tissue>
    </source>
</reference>